<feature type="signal peptide" evidence="1">
    <location>
        <begin position="1"/>
        <end position="25"/>
    </location>
</feature>
<sequence>MLKIKYIVYLFVLACLLVACNTSNGSDEMQERVKPSVKGVSDVDVINTHGGVEGVKNMQVFFENTQKGIASDLRIVHYTIEGDPMVTDLSYNGDTIEVEHDTTRDTYGSGQVTTITCGKLLVESNPTNIAYIVTDCKGLPYGMESVLQIDYNMNQQDLFEIELKYGIELENEINTVSKTMKKVISTQETQSTKDFELPESVMQEVYKELVLMNYLGEKDLQAKCTEEDAKNYQLKVHINGGQREFKWTSCDQSYDGEKLTEIAEYVIEQSEIEQNEMPEVTVQGYVLEIKDNMLLIVEDVNMVEFEWLKEELPQNDMNTWIFDFTNLEGVTTEEYEIGDKVQATIQGDIIGSKPGKAVVKEIKKIN</sequence>
<organism evidence="2 3">
    <name type="scientific">Paenisporosarcina cavernae</name>
    <dbReference type="NCBI Taxonomy" id="2320858"/>
    <lineage>
        <taxon>Bacteria</taxon>
        <taxon>Bacillati</taxon>
        <taxon>Bacillota</taxon>
        <taxon>Bacilli</taxon>
        <taxon>Bacillales</taxon>
        <taxon>Caryophanaceae</taxon>
        <taxon>Paenisporosarcina</taxon>
    </lineage>
</organism>
<gene>
    <name evidence="2" type="ORF">D3873_12230</name>
</gene>
<dbReference type="InterPro" id="IPR025372">
    <property type="entry name" value="DUF4362"/>
</dbReference>
<dbReference type="RefSeq" id="WP_119884275.1">
    <property type="nucleotide sequence ID" value="NZ_CP032418.1"/>
</dbReference>
<proteinExistence type="predicted"/>
<dbReference type="PROSITE" id="PS51257">
    <property type="entry name" value="PROKAR_LIPOPROTEIN"/>
    <property type="match status" value="1"/>
</dbReference>
<evidence type="ECO:0000313" key="3">
    <source>
        <dbReference type="Proteomes" id="UP000265725"/>
    </source>
</evidence>
<keyword evidence="3" id="KW-1185">Reference proteome</keyword>
<keyword evidence="1" id="KW-0732">Signal</keyword>
<dbReference type="EMBL" id="CP032418">
    <property type="protein sequence ID" value="AYC30558.1"/>
    <property type="molecule type" value="Genomic_DNA"/>
</dbReference>
<evidence type="ECO:0000313" key="2">
    <source>
        <dbReference type="EMBL" id="AYC30558.1"/>
    </source>
</evidence>
<accession>A0A385YY56</accession>
<dbReference type="Proteomes" id="UP000265725">
    <property type="component" value="Chromosome"/>
</dbReference>
<dbReference type="KEGG" id="paek:D3873_12230"/>
<dbReference type="Pfam" id="PF14275">
    <property type="entry name" value="DUF4362"/>
    <property type="match status" value="1"/>
</dbReference>
<evidence type="ECO:0000256" key="1">
    <source>
        <dbReference type="SAM" id="SignalP"/>
    </source>
</evidence>
<dbReference type="InterPro" id="IPR021598">
    <property type="entry name" value="DUF3221"/>
</dbReference>
<protein>
    <submittedName>
        <fullName evidence="2">DUF4362 domain-containing protein</fullName>
    </submittedName>
</protein>
<dbReference type="AlphaFoldDB" id="A0A385YY56"/>
<dbReference type="Pfam" id="PF11518">
    <property type="entry name" value="DUF3221"/>
    <property type="match status" value="1"/>
</dbReference>
<feature type="chain" id="PRO_5017337742" evidence="1">
    <location>
        <begin position="26"/>
        <end position="366"/>
    </location>
</feature>
<name>A0A385YY56_9BACL</name>
<reference evidence="3" key="1">
    <citation type="submission" date="2018-09" db="EMBL/GenBank/DDBJ databases">
        <authorList>
            <person name="Zhu H."/>
        </authorList>
    </citation>
    <scope>NUCLEOTIDE SEQUENCE [LARGE SCALE GENOMIC DNA]</scope>
    <source>
        <strain evidence="3">K2R23-3</strain>
    </source>
</reference>
<dbReference type="OrthoDB" id="1912370at2"/>